<name>A0ABQ9HWE2_9NEOP</name>
<evidence type="ECO:0000256" key="1">
    <source>
        <dbReference type="SAM" id="MobiDB-lite"/>
    </source>
</evidence>
<proteinExistence type="predicted"/>
<gene>
    <name evidence="2" type="ORF">PR048_007889</name>
</gene>
<protein>
    <submittedName>
        <fullName evidence="2">Uncharacterized protein</fullName>
    </submittedName>
</protein>
<accession>A0ABQ9HWE2</accession>
<feature type="region of interest" description="Disordered" evidence="1">
    <location>
        <begin position="94"/>
        <end position="118"/>
    </location>
</feature>
<reference evidence="2 3" key="1">
    <citation type="submission" date="2023-02" db="EMBL/GenBank/DDBJ databases">
        <title>LHISI_Scaffold_Assembly.</title>
        <authorList>
            <person name="Stuart O.P."/>
            <person name="Cleave R."/>
            <person name="Magrath M.J.L."/>
            <person name="Mikheyev A.S."/>
        </authorList>
    </citation>
    <scope>NUCLEOTIDE SEQUENCE [LARGE SCALE GENOMIC DNA]</scope>
    <source>
        <strain evidence="2">Daus_M_001</strain>
        <tissue evidence="2">Leg muscle</tissue>
    </source>
</reference>
<evidence type="ECO:0000313" key="2">
    <source>
        <dbReference type="EMBL" id="KAJ8888399.1"/>
    </source>
</evidence>
<organism evidence="2 3">
    <name type="scientific">Dryococelus australis</name>
    <dbReference type="NCBI Taxonomy" id="614101"/>
    <lineage>
        <taxon>Eukaryota</taxon>
        <taxon>Metazoa</taxon>
        <taxon>Ecdysozoa</taxon>
        <taxon>Arthropoda</taxon>
        <taxon>Hexapoda</taxon>
        <taxon>Insecta</taxon>
        <taxon>Pterygota</taxon>
        <taxon>Neoptera</taxon>
        <taxon>Polyneoptera</taxon>
        <taxon>Phasmatodea</taxon>
        <taxon>Verophasmatodea</taxon>
        <taxon>Anareolatae</taxon>
        <taxon>Phasmatidae</taxon>
        <taxon>Eurycanthinae</taxon>
        <taxon>Dryococelus</taxon>
    </lineage>
</organism>
<sequence>MPWTVLQNVDSGARGIFFGKKFLSVERRLVLDHKLKGGRPISLAGQPISPQQLVRLVVFGSSRTSSAIFDSTQGVLGSLRLGFVVSEGALRRNQRAPSDTFDKPESKTSEHPLSRVEDSRARLRRAQDHQSHKLLRLPFKIHCTRLGYNTLLTKTAIQNISEHEYKNNRTVTYFARCCHLAVPSLVQLHDIWRGQYTRHDKNTATPVHRSLRVEARWEHLRRVLINVTPIAPVIRCPKRGKQLPGRRPRAFTSARLACSPPTKAIRVQSPAGSLDFCMWESCRTMPLAGGFSRRYPVSHTLSSIARNSATHSHNSNSTPGPEACLNIYSVGPTIWMVQRTPSCAERTRLVIEDILEINTESNTTRVCGAPVIRNCSLSCRYHTTLCPFRSLAPVEGECRDDEFDPYQPDVGARRTSCGWSSNGVRAGGGSRNTSKINRLEPPKLSLPPTHFTLNFPFLQPAEEKEIESYPFVARTKPFSFVSPLQRCCVPNHRNYQPFKEKGERGEGKNPFSSRRPGKKTFLGWRMKGGKARPRYARATETGDIGTSWGWLRWMRELCRWCGPTSLARDVGGEGGEVRKYRCRWGEREKGAYLDYPPLSCTYSAAVHTMPDEVYKNVLTFLYKKDTRVY</sequence>
<feature type="region of interest" description="Disordered" evidence="1">
    <location>
        <begin position="498"/>
        <end position="517"/>
    </location>
</feature>
<feature type="compositionally biased region" description="Basic and acidic residues" evidence="1">
    <location>
        <begin position="100"/>
        <end position="118"/>
    </location>
</feature>
<dbReference type="Proteomes" id="UP001159363">
    <property type="component" value="Chromosome 3"/>
</dbReference>
<feature type="region of interest" description="Disordered" evidence="1">
    <location>
        <begin position="421"/>
        <end position="443"/>
    </location>
</feature>
<dbReference type="EMBL" id="JARBHB010000003">
    <property type="protein sequence ID" value="KAJ8888399.1"/>
    <property type="molecule type" value="Genomic_DNA"/>
</dbReference>
<comment type="caution">
    <text evidence="2">The sequence shown here is derived from an EMBL/GenBank/DDBJ whole genome shotgun (WGS) entry which is preliminary data.</text>
</comment>
<feature type="compositionally biased region" description="Basic and acidic residues" evidence="1">
    <location>
        <begin position="498"/>
        <end position="507"/>
    </location>
</feature>
<evidence type="ECO:0000313" key="3">
    <source>
        <dbReference type="Proteomes" id="UP001159363"/>
    </source>
</evidence>
<keyword evidence="3" id="KW-1185">Reference proteome</keyword>